<dbReference type="EMBL" id="JARJCM010000339">
    <property type="protein sequence ID" value="KAJ7018468.1"/>
    <property type="molecule type" value="Genomic_DNA"/>
</dbReference>
<evidence type="ECO:0000313" key="1">
    <source>
        <dbReference type="EMBL" id="KAJ7018468.1"/>
    </source>
</evidence>
<evidence type="ECO:0000313" key="2">
    <source>
        <dbReference type="Proteomes" id="UP001218188"/>
    </source>
</evidence>
<dbReference type="AlphaFoldDB" id="A0AAD6S0Y2"/>
<gene>
    <name evidence="1" type="ORF">C8F04DRAFT_1151443</name>
</gene>
<feature type="non-terminal residue" evidence="1">
    <location>
        <position position="103"/>
    </location>
</feature>
<accession>A0AAD6S0Y2</accession>
<sequence>ITTLTEGWTTDSLSCRLVWVPAWLRAHFCGPPASLVIAPNGTTTLDLTKFVHGVDWVKCPPWACAYFDGPATVSSGRGTKPKTPWNGSARHREAIAAGWLMRY</sequence>
<keyword evidence="2" id="KW-1185">Reference proteome</keyword>
<comment type="caution">
    <text evidence="1">The sequence shown here is derived from an EMBL/GenBank/DDBJ whole genome shotgun (WGS) entry which is preliminary data.</text>
</comment>
<reference evidence="1" key="1">
    <citation type="submission" date="2023-03" db="EMBL/GenBank/DDBJ databases">
        <title>Massive genome expansion in bonnet fungi (Mycena s.s.) driven by repeated elements and novel gene families across ecological guilds.</title>
        <authorList>
            <consortium name="Lawrence Berkeley National Laboratory"/>
            <person name="Harder C.B."/>
            <person name="Miyauchi S."/>
            <person name="Viragh M."/>
            <person name="Kuo A."/>
            <person name="Thoen E."/>
            <person name="Andreopoulos B."/>
            <person name="Lu D."/>
            <person name="Skrede I."/>
            <person name="Drula E."/>
            <person name="Henrissat B."/>
            <person name="Morin E."/>
            <person name="Kohler A."/>
            <person name="Barry K."/>
            <person name="LaButti K."/>
            <person name="Morin E."/>
            <person name="Salamov A."/>
            <person name="Lipzen A."/>
            <person name="Mereny Z."/>
            <person name="Hegedus B."/>
            <person name="Baldrian P."/>
            <person name="Stursova M."/>
            <person name="Weitz H."/>
            <person name="Taylor A."/>
            <person name="Grigoriev I.V."/>
            <person name="Nagy L.G."/>
            <person name="Martin F."/>
            <person name="Kauserud H."/>
        </authorList>
    </citation>
    <scope>NUCLEOTIDE SEQUENCE</scope>
    <source>
        <strain evidence="1">CBHHK200</strain>
    </source>
</reference>
<dbReference type="Proteomes" id="UP001218188">
    <property type="component" value="Unassembled WGS sequence"/>
</dbReference>
<organism evidence="1 2">
    <name type="scientific">Mycena alexandri</name>
    <dbReference type="NCBI Taxonomy" id="1745969"/>
    <lineage>
        <taxon>Eukaryota</taxon>
        <taxon>Fungi</taxon>
        <taxon>Dikarya</taxon>
        <taxon>Basidiomycota</taxon>
        <taxon>Agaricomycotina</taxon>
        <taxon>Agaricomycetes</taxon>
        <taxon>Agaricomycetidae</taxon>
        <taxon>Agaricales</taxon>
        <taxon>Marasmiineae</taxon>
        <taxon>Mycenaceae</taxon>
        <taxon>Mycena</taxon>
    </lineage>
</organism>
<proteinExistence type="predicted"/>
<name>A0AAD6S0Y2_9AGAR</name>
<protein>
    <submittedName>
        <fullName evidence="1">Uncharacterized protein</fullName>
    </submittedName>
</protein>